<keyword evidence="3" id="KW-1185">Reference proteome</keyword>
<dbReference type="PANTHER" id="PTHR42791:SF2">
    <property type="entry name" value="N-ACETYLTRANSFERASE DOMAIN-CONTAINING PROTEIN"/>
    <property type="match status" value="1"/>
</dbReference>
<protein>
    <submittedName>
        <fullName evidence="2">Acyl-CoA N-acyltransferase</fullName>
    </submittedName>
</protein>
<dbReference type="GO" id="GO:0016747">
    <property type="term" value="F:acyltransferase activity, transferring groups other than amino-acyl groups"/>
    <property type="evidence" value="ECO:0007669"/>
    <property type="project" value="InterPro"/>
</dbReference>
<name>A0A9W9RE86_9EURO</name>
<proteinExistence type="predicted"/>
<dbReference type="CDD" id="cd04301">
    <property type="entry name" value="NAT_SF"/>
    <property type="match status" value="1"/>
</dbReference>
<dbReference type="Pfam" id="PF13673">
    <property type="entry name" value="Acetyltransf_10"/>
    <property type="match status" value="1"/>
</dbReference>
<evidence type="ECO:0000259" key="1">
    <source>
        <dbReference type="PROSITE" id="PS51186"/>
    </source>
</evidence>
<dbReference type="AlphaFoldDB" id="A0A9W9RE86"/>
<dbReference type="OrthoDB" id="2115692at2759"/>
<dbReference type="SUPFAM" id="SSF55729">
    <property type="entry name" value="Acyl-CoA N-acyltransferases (Nat)"/>
    <property type="match status" value="1"/>
</dbReference>
<reference evidence="2" key="2">
    <citation type="journal article" date="2023" name="IMA Fungus">
        <title>Comparative genomic study of the Penicillium genus elucidates a diverse pangenome and 15 lateral gene transfer events.</title>
        <authorList>
            <person name="Petersen C."/>
            <person name="Sorensen T."/>
            <person name="Nielsen M.R."/>
            <person name="Sondergaard T.E."/>
            <person name="Sorensen J.L."/>
            <person name="Fitzpatrick D.A."/>
            <person name="Frisvad J.C."/>
            <person name="Nielsen K.L."/>
        </authorList>
    </citation>
    <scope>NUCLEOTIDE SEQUENCE</scope>
    <source>
        <strain evidence="2">IBT 29864</strain>
    </source>
</reference>
<dbReference type="RefSeq" id="XP_056549911.1">
    <property type="nucleotide sequence ID" value="XM_056703951.1"/>
</dbReference>
<sequence>MQDTVVGLAEATHLPSIGTLHARAYHPTREWHRRIFPASIAPWWEKKYALDIADPNCYVLKISSTDSRTTVLGLLSLRKYEADQKGAGRWTSCLPPPEVDRQAYDAMLSSMIECRERFMLGRVHLCIDHFGVDHGYQGRGMGKMLMGRACEIADAERLDVFVQANEFAESFYGNFGFETQEKVVIPPDGVTQCFLIRRAR</sequence>
<reference evidence="2" key="1">
    <citation type="submission" date="2022-11" db="EMBL/GenBank/DDBJ databases">
        <authorList>
            <person name="Petersen C."/>
        </authorList>
    </citation>
    <scope>NUCLEOTIDE SEQUENCE</scope>
    <source>
        <strain evidence="2">IBT 29864</strain>
    </source>
</reference>
<dbReference type="PANTHER" id="PTHR42791">
    <property type="entry name" value="GNAT FAMILY ACETYLTRANSFERASE"/>
    <property type="match status" value="1"/>
</dbReference>
<dbReference type="GeneID" id="81443130"/>
<accession>A0A9W9RE86</accession>
<gene>
    <name evidence="2" type="ORF">N7496_011038</name>
</gene>
<dbReference type="InterPro" id="IPR000182">
    <property type="entry name" value="GNAT_dom"/>
</dbReference>
<dbReference type="Proteomes" id="UP001147782">
    <property type="component" value="Unassembled WGS sequence"/>
</dbReference>
<dbReference type="InterPro" id="IPR016181">
    <property type="entry name" value="Acyl_CoA_acyltransferase"/>
</dbReference>
<evidence type="ECO:0000313" key="3">
    <source>
        <dbReference type="Proteomes" id="UP001147782"/>
    </source>
</evidence>
<comment type="caution">
    <text evidence="2">The sequence shown here is derived from an EMBL/GenBank/DDBJ whole genome shotgun (WGS) entry which is preliminary data.</text>
</comment>
<organism evidence="2 3">
    <name type="scientific">Penicillium cataractarum</name>
    <dbReference type="NCBI Taxonomy" id="2100454"/>
    <lineage>
        <taxon>Eukaryota</taxon>
        <taxon>Fungi</taxon>
        <taxon>Dikarya</taxon>
        <taxon>Ascomycota</taxon>
        <taxon>Pezizomycotina</taxon>
        <taxon>Eurotiomycetes</taxon>
        <taxon>Eurotiomycetidae</taxon>
        <taxon>Eurotiales</taxon>
        <taxon>Aspergillaceae</taxon>
        <taxon>Penicillium</taxon>
    </lineage>
</organism>
<dbReference type="Gene3D" id="3.40.630.30">
    <property type="match status" value="1"/>
</dbReference>
<feature type="domain" description="N-acetyltransferase" evidence="1">
    <location>
        <begin position="124"/>
        <end position="200"/>
    </location>
</feature>
<dbReference type="InterPro" id="IPR052523">
    <property type="entry name" value="Trichothecene_AcTrans"/>
</dbReference>
<dbReference type="EMBL" id="JAPZBS010000009">
    <property type="protein sequence ID" value="KAJ5358625.1"/>
    <property type="molecule type" value="Genomic_DNA"/>
</dbReference>
<dbReference type="PROSITE" id="PS51186">
    <property type="entry name" value="GNAT"/>
    <property type="match status" value="1"/>
</dbReference>
<evidence type="ECO:0000313" key="2">
    <source>
        <dbReference type="EMBL" id="KAJ5358625.1"/>
    </source>
</evidence>